<dbReference type="InterPro" id="IPR001647">
    <property type="entry name" value="HTH_TetR"/>
</dbReference>
<feature type="DNA-binding region" description="H-T-H motif" evidence="4">
    <location>
        <begin position="34"/>
        <end position="53"/>
    </location>
</feature>
<evidence type="ECO:0000256" key="1">
    <source>
        <dbReference type="ARBA" id="ARBA00023015"/>
    </source>
</evidence>
<evidence type="ECO:0000259" key="5">
    <source>
        <dbReference type="PROSITE" id="PS50977"/>
    </source>
</evidence>
<keyword evidence="3" id="KW-0804">Transcription</keyword>
<dbReference type="RefSeq" id="WP_274995722.1">
    <property type="nucleotide sequence ID" value="NZ_JAJQQP010000010.1"/>
</dbReference>
<comment type="caution">
    <text evidence="6">The sequence shown here is derived from an EMBL/GenBank/DDBJ whole genome shotgun (WGS) entry which is preliminary data.</text>
</comment>
<sequence>MVRLTRAEQQERTRRAVLGAAREEFVEHGYALAKIDRIAERAELTRGAVYSNFPGKRALYLAVLVALVQDPEAADPSRPPGSLADALGGFARVWLERLPLADDTASGGRLQLRSLAGVVDDERGRTVLAQLARVEALLLAVGLESCAPERSEPARRVRLAELVLTMLSGSAALAEMAPGFGDPFDRARACEHLAGLDLDDTWAPSYLPHVEPAEPVHDAWTPPAGLADEIAGGAVDLGADGLITVLGAHRLGAVEEAVRTVRPGEQATVVVVASDPAETSNLVRLRVADAVGSLRRVFGPEPWQHVRLVIDDAAVAASAIGLSGVGDDTQAAVLVRDGLITARAQGLGAAYAATTAHHPPPSATSRRPR</sequence>
<dbReference type="Gene3D" id="1.10.357.10">
    <property type="entry name" value="Tetracycline Repressor, domain 2"/>
    <property type="match status" value="1"/>
</dbReference>
<organism evidence="6 7">
    <name type="scientific">Promicromonospora iranensis</name>
    <dbReference type="NCBI Taxonomy" id="1105144"/>
    <lineage>
        <taxon>Bacteria</taxon>
        <taxon>Bacillati</taxon>
        <taxon>Actinomycetota</taxon>
        <taxon>Actinomycetes</taxon>
        <taxon>Micrococcales</taxon>
        <taxon>Promicromonosporaceae</taxon>
        <taxon>Promicromonospora</taxon>
    </lineage>
</organism>
<dbReference type="PRINTS" id="PR00455">
    <property type="entry name" value="HTHTETR"/>
</dbReference>
<evidence type="ECO:0000313" key="7">
    <source>
        <dbReference type="Proteomes" id="UP001183585"/>
    </source>
</evidence>
<gene>
    <name evidence="6" type="ORF">J2S48_001418</name>
</gene>
<dbReference type="EMBL" id="JAVDYE010000001">
    <property type="protein sequence ID" value="MDR7381903.1"/>
    <property type="molecule type" value="Genomic_DNA"/>
</dbReference>
<keyword evidence="7" id="KW-1185">Reference proteome</keyword>
<evidence type="ECO:0000313" key="6">
    <source>
        <dbReference type="EMBL" id="MDR7381903.1"/>
    </source>
</evidence>
<dbReference type="PANTHER" id="PTHR30055:SF234">
    <property type="entry name" value="HTH-TYPE TRANSCRIPTIONAL REGULATOR BETI"/>
    <property type="match status" value="1"/>
</dbReference>
<dbReference type="PANTHER" id="PTHR30055">
    <property type="entry name" value="HTH-TYPE TRANSCRIPTIONAL REGULATOR RUTR"/>
    <property type="match status" value="1"/>
</dbReference>
<dbReference type="InterPro" id="IPR050109">
    <property type="entry name" value="HTH-type_TetR-like_transc_reg"/>
</dbReference>
<dbReference type="SUPFAM" id="SSF46689">
    <property type="entry name" value="Homeodomain-like"/>
    <property type="match status" value="1"/>
</dbReference>
<name>A0ABU2CKR6_9MICO</name>
<dbReference type="Proteomes" id="UP001183585">
    <property type="component" value="Unassembled WGS sequence"/>
</dbReference>
<proteinExistence type="predicted"/>
<keyword evidence="1" id="KW-0805">Transcription regulation</keyword>
<dbReference type="InterPro" id="IPR009057">
    <property type="entry name" value="Homeodomain-like_sf"/>
</dbReference>
<accession>A0ABU2CKR6</accession>
<reference evidence="6 7" key="1">
    <citation type="submission" date="2023-07" db="EMBL/GenBank/DDBJ databases">
        <title>Sequencing the genomes of 1000 actinobacteria strains.</title>
        <authorList>
            <person name="Klenk H.-P."/>
        </authorList>
    </citation>
    <scope>NUCLEOTIDE SEQUENCE [LARGE SCALE GENOMIC DNA]</scope>
    <source>
        <strain evidence="6 7">DSM 45554</strain>
    </source>
</reference>
<keyword evidence="2 4" id="KW-0238">DNA-binding</keyword>
<evidence type="ECO:0000256" key="4">
    <source>
        <dbReference type="PROSITE-ProRule" id="PRU00335"/>
    </source>
</evidence>
<dbReference type="PROSITE" id="PS50977">
    <property type="entry name" value="HTH_TETR_2"/>
    <property type="match status" value="1"/>
</dbReference>
<evidence type="ECO:0000256" key="3">
    <source>
        <dbReference type="ARBA" id="ARBA00023163"/>
    </source>
</evidence>
<protein>
    <submittedName>
        <fullName evidence="6">AcrR family transcriptional regulator</fullName>
    </submittedName>
</protein>
<evidence type="ECO:0000256" key="2">
    <source>
        <dbReference type="ARBA" id="ARBA00023125"/>
    </source>
</evidence>
<feature type="domain" description="HTH tetR-type" evidence="5">
    <location>
        <begin position="11"/>
        <end position="71"/>
    </location>
</feature>
<dbReference type="Pfam" id="PF00440">
    <property type="entry name" value="TetR_N"/>
    <property type="match status" value="1"/>
</dbReference>